<sequence>MHGVLYRFTHADVYQALKNITLENTHDLLQSHAFRWFRVRMSEGIVGLSFNENDGWTPVFHPRLQGISNLSCLFLNLLWQAWGKAFREI</sequence>
<keyword evidence="2" id="KW-1185">Reference proteome</keyword>
<protein>
    <submittedName>
        <fullName evidence="1">Uncharacterized protein</fullName>
    </submittedName>
</protein>
<proteinExistence type="predicted"/>
<dbReference type="AlphaFoldDB" id="A0A8H5WRP9"/>
<dbReference type="Proteomes" id="UP000562682">
    <property type="component" value="Unassembled WGS sequence"/>
</dbReference>
<gene>
    <name evidence="1" type="ORF">FDENT_11482</name>
</gene>
<evidence type="ECO:0000313" key="1">
    <source>
        <dbReference type="EMBL" id="KAF5669736.1"/>
    </source>
</evidence>
<reference evidence="1 2" key="1">
    <citation type="submission" date="2020-05" db="EMBL/GenBank/DDBJ databases">
        <title>Identification and distribution of gene clusters putatively required for synthesis of sphingolipid metabolism inhibitors in phylogenetically diverse species of the filamentous fungus Fusarium.</title>
        <authorList>
            <person name="Kim H.-S."/>
            <person name="Busman M."/>
            <person name="Brown D.W."/>
            <person name="Divon H."/>
            <person name="Uhlig S."/>
            <person name="Proctor R.H."/>
        </authorList>
    </citation>
    <scope>NUCLEOTIDE SEQUENCE [LARGE SCALE GENOMIC DNA]</scope>
    <source>
        <strain evidence="1 2">NRRL 25311</strain>
    </source>
</reference>
<organism evidence="1 2">
    <name type="scientific">Fusarium denticulatum</name>
    <dbReference type="NCBI Taxonomy" id="48507"/>
    <lineage>
        <taxon>Eukaryota</taxon>
        <taxon>Fungi</taxon>
        <taxon>Dikarya</taxon>
        <taxon>Ascomycota</taxon>
        <taxon>Pezizomycotina</taxon>
        <taxon>Sordariomycetes</taxon>
        <taxon>Hypocreomycetidae</taxon>
        <taxon>Hypocreales</taxon>
        <taxon>Nectriaceae</taxon>
        <taxon>Fusarium</taxon>
        <taxon>Fusarium fujikuroi species complex</taxon>
    </lineage>
</organism>
<name>A0A8H5WRP9_9HYPO</name>
<evidence type="ECO:0000313" key="2">
    <source>
        <dbReference type="Proteomes" id="UP000562682"/>
    </source>
</evidence>
<dbReference type="EMBL" id="JAAOAK010000373">
    <property type="protein sequence ID" value="KAF5669736.1"/>
    <property type="molecule type" value="Genomic_DNA"/>
</dbReference>
<accession>A0A8H5WRP9</accession>
<comment type="caution">
    <text evidence="1">The sequence shown here is derived from an EMBL/GenBank/DDBJ whole genome shotgun (WGS) entry which is preliminary data.</text>
</comment>